<dbReference type="SUPFAM" id="SSF50129">
    <property type="entry name" value="GroES-like"/>
    <property type="match status" value="1"/>
</dbReference>
<dbReference type="EMBL" id="CP109535">
    <property type="protein sequence ID" value="WTY97022.1"/>
    <property type="molecule type" value="Genomic_DNA"/>
</dbReference>
<dbReference type="AlphaFoldDB" id="A0AAU3GWV0"/>
<dbReference type="InterPro" id="IPR020843">
    <property type="entry name" value="ER"/>
</dbReference>
<evidence type="ECO:0000313" key="2">
    <source>
        <dbReference type="EMBL" id="WTY97022.1"/>
    </source>
</evidence>
<name>A0AAU3GWV0_9ACTN</name>
<dbReference type="Gene3D" id="3.40.50.720">
    <property type="entry name" value="NAD(P)-binding Rossmann-like Domain"/>
    <property type="match status" value="1"/>
</dbReference>
<proteinExistence type="predicted"/>
<dbReference type="PANTHER" id="PTHR43677">
    <property type="entry name" value="SHORT-CHAIN DEHYDROGENASE/REDUCTASE"/>
    <property type="match status" value="1"/>
</dbReference>
<dbReference type="GO" id="GO:0016491">
    <property type="term" value="F:oxidoreductase activity"/>
    <property type="evidence" value="ECO:0007669"/>
    <property type="project" value="InterPro"/>
</dbReference>
<dbReference type="InterPro" id="IPR036291">
    <property type="entry name" value="NAD(P)-bd_dom_sf"/>
</dbReference>
<dbReference type="InterPro" id="IPR051397">
    <property type="entry name" value="Zn-ADH-like_protein"/>
</dbReference>
<dbReference type="Pfam" id="PF00107">
    <property type="entry name" value="ADH_zinc_N"/>
    <property type="match status" value="1"/>
</dbReference>
<dbReference type="SMART" id="SM00829">
    <property type="entry name" value="PKS_ER"/>
    <property type="match status" value="1"/>
</dbReference>
<gene>
    <name evidence="2" type="ORF">OG626_20015</name>
</gene>
<sequence>MDAAVLHTLGKPPRFEQFTEPTAGEGEVLLEVLAAALNPSTKAVAGGGHFASSDNLPAVVGLDGVGRLEDGSRVFFGGPRKPYGSLAQRTVARAPFAWPVPDGVDDLTAAALPNPSLSSWIPLEHSARLQPGETVLVLGATGAAGKLAIQIAKHLGAGRVVAAGRNQKILDTLDQYGADATVSLNGTQDEVAAAFAAAAGDSGYDVILDYVWGKPAEALLTAMTRKDFHMNASGPRLVQIGESAGATIELSAGTVRSAGLTIVGGGFPPPQAFLDMFNRLMAAAASGEIRIDTQAVPLAEIEDAWQREDTQGKRLVVVP</sequence>
<dbReference type="PANTHER" id="PTHR43677:SF11">
    <property type="entry name" value="ZINC-CONTAINING ALCOHOL DEHYDROGENASE"/>
    <property type="match status" value="1"/>
</dbReference>
<dbReference type="SUPFAM" id="SSF51735">
    <property type="entry name" value="NAD(P)-binding Rossmann-fold domains"/>
    <property type="match status" value="1"/>
</dbReference>
<accession>A0AAU3GWV0</accession>
<reference evidence="2" key="1">
    <citation type="submission" date="2022-10" db="EMBL/GenBank/DDBJ databases">
        <title>The complete genomes of actinobacterial strains from the NBC collection.</title>
        <authorList>
            <person name="Joergensen T.S."/>
            <person name="Alvarez Arevalo M."/>
            <person name="Sterndorff E.B."/>
            <person name="Faurdal D."/>
            <person name="Vuksanovic O."/>
            <person name="Mourched A.-S."/>
            <person name="Charusanti P."/>
            <person name="Shaw S."/>
            <person name="Blin K."/>
            <person name="Weber T."/>
        </authorList>
    </citation>
    <scope>NUCLEOTIDE SEQUENCE</scope>
    <source>
        <strain evidence="2">NBC_01401</strain>
    </source>
</reference>
<protein>
    <submittedName>
        <fullName evidence="2">Zinc-binding alcohol dehydrogenase family protein</fullName>
    </submittedName>
</protein>
<dbReference type="InterPro" id="IPR011032">
    <property type="entry name" value="GroES-like_sf"/>
</dbReference>
<feature type="domain" description="Enoyl reductase (ER)" evidence="1">
    <location>
        <begin position="4"/>
        <end position="316"/>
    </location>
</feature>
<dbReference type="InterPro" id="IPR013149">
    <property type="entry name" value="ADH-like_C"/>
</dbReference>
<organism evidence="2">
    <name type="scientific">Streptomyces sp. NBC_01401</name>
    <dbReference type="NCBI Taxonomy" id="2903854"/>
    <lineage>
        <taxon>Bacteria</taxon>
        <taxon>Bacillati</taxon>
        <taxon>Actinomycetota</taxon>
        <taxon>Actinomycetes</taxon>
        <taxon>Kitasatosporales</taxon>
        <taxon>Streptomycetaceae</taxon>
        <taxon>Streptomyces</taxon>
    </lineage>
</organism>
<dbReference type="Gene3D" id="3.90.180.10">
    <property type="entry name" value="Medium-chain alcohol dehydrogenases, catalytic domain"/>
    <property type="match status" value="1"/>
</dbReference>
<evidence type="ECO:0000259" key="1">
    <source>
        <dbReference type="SMART" id="SM00829"/>
    </source>
</evidence>